<keyword evidence="1" id="KW-0812">Transmembrane</keyword>
<accession>A0ABV3CE82</accession>
<proteinExistence type="predicted"/>
<evidence type="ECO:0008006" key="4">
    <source>
        <dbReference type="Google" id="ProtNLM"/>
    </source>
</evidence>
<evidence type="ECO:0000256" key="1">
    <source>
        <dbReference type="SAM" id="Phobius"/>
    </source>
</evidence>
<evidence type="ECO:0000313" key="2">
    <source>
        <dbReference type="EMBL" id="MEU7073084.1"/>
    </source>
</evidence>
<gene>
    <name evidence="2" type="ORF">AB0A88_23450</name>
</gene>
<sequence>MKRRAAWAFAVAAVTWSRSAISPVPMGFPWTTGGAWTVYAVWSLAAVAVAVALVAVHRRDV</sequence>
<keyword evidence="3" id="KW-1185">Reference proteome</keyword>
<evidence type="ECO:0000313" key="3">
    <source>
        <dbReference type="Proteomes" id="UP001551329"/>
    </source>
</evidence>
<keyword evidence="1" id="KW-1133">Transmembrane helix</keyword>
<keyword evidence="1" id="KW-0472">Membrane</keyword>
<comment type="caution">
    <text evidence="2">The sequence shown here is derived from an EMBL/GenBank/DDBJ whole genome shotgun (WGS) entry which is preliminary data.</text>
</comment>
<organism evidence="2 3">
    <name type="scientific">Streptomyces narbonensis</name>
    <dbReference type="NCBI Taxonomy" id="67333"/>
    <lineage>
        <taxon>Bacteria</taxon>
        <taxon>Bacillati</taxon>
        <taxon>Actinomycetota</taxon>
        <taxon>Actinomycetes</taxon>
        <taxon>Kitasatosporales</taxon>
        <taxon>Streptomycetaceae</taxon>
        <taxon>Streptomyces</taxon>
    </lineage>
</organism>
<feature type="transmembrane region" description="Helical" evidence="1">
    <location>
        <begin position="36"/>
        <end position="56"/>
    </location>
</feature>
<dbReference type="Proteomes" id="UP001551329">
    <property type="component" value="Unassembled WGS sequence"/>
</dbReference>
<dbReference type="EMBL" id="JBEZAE010000016">
    <property type="protein sequence ID" value="MEU7073084.1"/>
    <property type="molecule type" value="Genomic_DNA"/>
</dbReference>
<protein>
    <recommendedName>
        <fullName evidence="4">Integral membrane protein</fullName>
    </recommendedName>
</protein>
<name>A0ABV3CE82_9ACTN</name>
<reference evidence="2 3" key="1">
    <citation type="submission" date="2024-06" db="EMBL/GenBank/DDBJ databases">
        <title>The Natural Products Discovery Center: Release of the First 8490 Sequenced Strains for Exploring Actinobacteria Biosynthetic Diversity.</title>
        <authorList>
            <person name="Kalkreuter E."/>
            <person name="Kautsar S.A."/>
            <person name="Yang D."/>
            <person name="Bader C.D."/>
            <person name="Teijaro C.N."/>
            <person name="Fluegel L."/>
            <person name="Davis C.M."/>
            <person name="Simpson J.R."/>
            <person name="Lauterbach L."/>
            <person name="Steele A.D."/>
            <person name="Gui C."/>
            <person name="Meng S."/>
            <person name="Li G."/>
            <person name="Viehrig K."/>
            <person name="Ye F."/>
            <person name="Su P."/>
            <person name="Kiefer A.F."/>
            <person name="Nichols A."/>
            <person name="Cepeda A.J."/>
            <person name="Yan W."/>
            <person name="Fan B."/>
            <person name="Jiang Y."/>
            <person name="Adhikari A."/>
            <person name="Zheng C.-J."/>
            <person name="Schuster L."/>
            <person name="Cowan T.M."/>
            <person name="Smanski M.J."/>
            <person name="Chevrette M.G."/>
            <person name="De Carvalho L.P.S."/>
            <person name="Shen B."/>
        </authorList>
    </citation>
    <scope>NUCLEOTIDE SEQUENCE [LARGE SCALE GENOMIC DNA]</scope>
    <source>
        <strain evidence="2 3">NPDC045974</strain>
    </source>
</reference>